<evidence type="ECO:0000256" key="2">
    <source>
        <dbReference type="ARBA" id="ARBA00022553"/>
    </source>
</evidence>
<feature type="domain" description="Tight junction-associated protein 1" evidence="6">
    <location>
        <begin position="282"/>
        <end position="496"/>
    </location>
</feature>
<feature type="compositionally biased region" description="Pro residues" evidence="5">
    <location>
        <begin position="322"/>
        <end position="331"/>
    </location>
</feature>
<protein>
    <submittedName>
        <fullName evidence="7">TJAP1 protein</fullName>
    </submittedName>
</protein>
<evidence type="ECO:0000259" key="6">
    <source>
        <dbReference type="Pfam" id="PF15453"/>
    </source>
</evidence>
<evidence type="ECO:0000256" key="1">
    <source>
        <dbReference type="ARBA" id="ARBA00004170"/>
    </source>
</evidence>
<feature type="non-terminal residue" evidence="7">
    <location>
        <position position="585"/>
    </location>
</feature>
<keyword evidence="2" id="KW-0597">Phosphoprotein</keyword>
<feature type="coiled-coil region" evidence="4">
    <location>
        <begin position="50"/>
        <end position="181"/>
    </location>
</feature>
<name>A0A7L2BFM4_9PASS</name>
<proteinExistence type="predicted"/>
<comment type="caution">
    <text evidence="7">The sequence shown here is derived from an EMBL/GenBank/DDBJ whole genome shotgun (WGS) entry which is preliminary data.</text>
</comment>
<feature type="region of interest" description="Disordered" evidence="5">
    <location>
        <begin position="370"/>
        <end position="433"/>
    </location>
</feature>
<evidence type="ECO:0000256" key="4">
    <source>
        <dbReference type="SAM" id="Coils"/>
    </source>
</evidence>
<feature type="domain" description="Tight junction-associated protein 1" evidence="6">
    <location>
        <begin position="497"/>
        <end position="584"/>
    </location>
</feature>
<reference evidence="7 8" key="1">
    <citation type="submission" date="2019-09" db="EMBL/GenBank/DDBJ databases">
        <title>Bird 10,000 Genomes (B10K) Project - Family phase.</title>
        <authorList>
            <person name="Zhang G."/>
        </authorList>
    </citation>
    <scope>NUCLEOTIDE SEQUENCE [LARGE SCALE GENOMIC DNA]</scope>
    <source>
        <strain evidence="7">B10K-DU-001-15</strain>
        <tissue evidence="7">Muscle</tissue>
    </source>
</reference>
<evidence type="ECO:0000256" key="3">
    <source>
        <dbReference type="ARBA" id="ARBA00023136"/>
    </source>
</evidence>
<feature type="compositionally biased region" description="Polar residues" evidence="5">
    <location>
        <begin position="294"/>
        <end position="307"/>
    </location>
</feature>
<dbReference type="InterPro" id="IPR043470">
    <property type="entry name" value="Tjap1_dom"/>
</dbReference>
<dbReference type="PANTHER" id="PTHR28664:SF3">
    <property type="entry name" value="TIGHT JUNCTION-ASSOCIATED PROTEIN 1"/>
    <property type="match status" value="1"/>
</dbReference>
<keyword evidence="3" id="KW-0472">Membrane</keyword>
<keyword evidence="4" id="KW-0175">Coiled coil</keyword>
<evidence type="ECO:0000313" key="8">
    <source>
        <dbReference type="Proteomes" id="UP000571582"/>
    </source>
</evidence>
<gene>
    <name evidence="7" type="primary">Tjap1</name>
    <name evidence="7" type="ORF">ALACHE_R09964</name>
</gene>
<dbReference type="Proteomes" id="UP000571582">
    <property type="component" value="Unassembled WGS sequence"/>
</dbReference>
<dbReference type="AlphaFoldDB" id="A0A7L2BFM4"/>
<feature type="region of interest" description="Disordered" evidence="5">
    <location>
        <begin position="281"/>
        <end position="335"/>
    </location>
</feature>
<dbReference type="EMBL" id="VWYE01000419">
    <property type="protein sequence ID" value="NXQ23513.1"/>
    <property type="molecule type" value="Genomic_DNA"/>
</dbReference>
<feature type="region of interest" description="Disordered" evidence="5">
    <location>
        <begin position="482"/>
        <end position="585"/>
    </location>
</feature>
<organism evidence="7 8">
    <name type="scientific">Alaudala cheleensis</name>
    <name type="common">Asian short-toed lark</name>
    <dbReference type="NCBI Taxonomy" id="670337"/>
    <lineage>
        <taxon>Eukaryota</taxon>
        <taxon>Metazoa</taxon>
        <taxon>Chordata</taxon>
        <taxon>Craniata</taxon>
        <taxon>Vertebrata</taxon>
        <taxon>Euteleostomi</taxon>
        <taxon>Archelosauria</taxon>
        <taxon>Archosauria</taxon>
        <taxon>Dinosauria</taxon>
        <taxon>Saurischia</taxon>
        <taxon>Theropoda</taxon>
        <taxon>Coelurosauria</taxon>
        <taxon>Aves</taxon>
        <taxon>Neognathae</taxon>
        <taxon>Neoaves</taxon>
        <taxon>Telluraves</taxon>
        <taxon>Australaves</taxon>
        <taxon>Passeriformes</taxon>
        <taxon>Sylvioidea</taxon>
        <taxon>Alaudidae</taxon>
        <taxon>Alaudala</taxon>
    </lineage>
</organism>
<evidence type="ECO:0000256" key="5">
    <source>
        <dbReference type="SAM" id="MobiDB-lite"/>
    </source>
</evidence>
<dbReference type="InterPro" id="IPR043441">
    <property type="entry name" value="Tjap1/BEGAIN"/>
</dbReference>
<evidence type="ECO:0000313" key="7">
    <source>
        <dbReference type="EMBL" id="NXQ23513.1"/>
    </source>
</evidence>
<dbReference type="GO" id="GO:0007030">
    <property type="term" value="P:Golgi organization"/>
    <property type="evidence" value="ECO:0007669"/>
    <property type="project" value="TreeGrafter"/>
</dbReference>
<sequence length="585" mass="65118">MSSTAPSKKPYRKAPPQHREIRHEVPIIRDDQDGWYLASASCPRLLQHENEELRRRLTYVTNKMEAMERELESGQDYLEMELGQNREELEKFKDKFRRLQNSYTASQRTNQDLEEKLHALVRSFKPGVFASQIKKAEMDRKTLDWEIVELTNKLLDAKTTINKLEELNERYRQDCNLAVQLLKCNKSHFRNHKFADLPYELQDMVNKHLHTTQESASTGQEAAHTLAPSDVVPTSIIARVLEKPESLVLNSAKSSSGSCPMAEDVFVHVDMSGALTDACNSSGQMGKEGGDAGKQQNGGCKPQSSVESVPEEAPAFEKLSPYPTPSPPHPMYPGRKVIEFSEDKVRIPKNSPLPNCTYATRQAISLSLVQSEDESCDRHRTLPSSPASEGRRSASSCSCQQSPKAARAHGSSQSSPFSSPPQIPSAFASSASSEEDLLANWQRMFVDKAPPTSERVLMNRTAFSRDTAPELQKRFSCSMQELGRAASAYSDGEDGGGTAEPESSSPEKHEDYVDLGLPESPAEEREMLLQGNKESSQGGVQEESGEGRVKPPFSRPHRSPKRMGVHHLHRKDSLTQAQEQGNLLS</sequence>
<feature type="compositionally biased region" description="Polar residues" evidence="5">
    <location>
        <begin position="574"/>
        <end position="585"/>
    </location>
</feature>
<dbReference type="Pfam" id="PF15453">
    <property type="entry name" value="Pilt"/>
    <property type="match status" value="2"/>
</dbReference>
<dbReference type="GO" id="GO:0016020">
    <property type="term" value="C:membrane"/>
    <property type="evidence" value="ECO:0007669"/>
    <property type="project" value="UniProtKB-SubCell"/>
</dbReference>
<keyword evidence="8" id="KW-1185">Reference proteome</keyword>
<feature type="region of interest" description="Disordered" evidence="5">
    <location>
        <begin position="1"/>
        <end position="22"/>
    </location>
</feature>
<feature type="compositionally biased region" description="Low complexity" evidence="5">
    <location>
        <begin position="393"/>
        <end position="402"/>
    </location>
</feature>
<feature type="compositionally biased region" description="Basic residues" evidence="5">
    <location>
        <begin position="555"/>
        <end position="570"/>
    </location>
</feature>
<dbReference type="PANTHER" id="PTHR28664">
    <property type="entry name" value="TIGHT JUNCTION-ASSOCIATED PROTEIN 1"/>
    <property type="match status" value="1"/>
</dbReference>
<accession>A0A7L2BFM4</accession>
<comment type="subcellular location">
    <subcellularLocation>
        <location evidence="1">Membrane</location>
        <topology evidence="1">Peripheral membrane protein</topology>
    </subcellularLocation>
</comment>
<feature type="non-terminal residue" evidence="7">
    <location>
        <position position="1"/>
    </location>
</feature>
<dbReference type="GO" id="GO:0005802">
    <property type="term" value="C:trans-Golgi network"/>
    <property type="evidence" value="ECO:0007669"/>
    <property type="project" value="TreeGrafter"/>
</dbReference>